<protein>
    <submittedName>
        <fullName evidence="2">Uncharacterized protein</fullName>
    </submittedName>
</protein>
<feature type="transmembrane region" description="Helical" evidence="1">
    <location>
        <begin position="93"/>
        <end position="115"/>
    </location>
</feature>
<dbReference type="RefSeq" id="WP_380055993.1">
    <property type="nucleotide sequence ID" value="NZ_JBHLTC010000040.1"/>
</dbReference>
<sequence>MRGSLLLLRILAVLHAVAVFLQPVLAGSYLSGSVSAIRAHQTVGLGVSVLATILLPMATIYWRRGGSGAPALVAALILAVESYQIALGFDRFLALHIPVGVGLLFASCALAIWTFRPAARVDRRAARPDGRALA</sequence>
<organism evidence="2 3">
    <name type="scientific">Kribbella deserti</name>
    <dbReference type="NCBI Taxonomy" id="1926257"/>
    <lineage>
        <taxon>Bacteria</taxon>
        <taxon>Bacillati</taxon>
        <taxon>Actinomycetota</taxon>
        <taxon>Actinomycetes</taxon>
        <taxon>Propionibacteriales</taxon>
        <taxon>Kribbellaceae</taxon>
        <taxon>Kribbella</taxon>
    </lineage>
</organism>
<gene>
    <name evidence="2" type="ORF">ACFFGN_32820</name>
</gene>
<dbReference type="Proteomes" id="UP001589890">
    <property type="component" value="Unassembled WGS sequence"/>
</dbReference>
<evidence type="ECO:0000313" key="3">
    <source>
        <dbReference type="Proteomes" id="UP001589890"/>
    </source>
</evidence>
<feature type="transmembrane region" description="Helical" evidence="1">
    <location>
        <begin position="69"/>
        <end position="87"/>
    </location>
</feature>
<accession>A0ABV6QW78</accession>
<proteinExistence type="predicted"/>
<dbReference type="EMBL" id="JBHLTC010000040">
    <property type="protein sequence ID" value="MFC0628895.1"/>
    <property type="molecule type" value="Genomic_DNA"/>
</dbReference>
<keyword evidence="1" id="KW-0472">Membrane</keyword>
<evidence type="ECO:0000256" key="1">
    <source>
        <dbReference type="SAM" id="Phobius"/>
    </source>
</evidence>
<evidence type="ECO:0000313" key="2">
    <source>
        <dbReference type="EMBL" id="MFC0628895.1"/>
    </source>
</evidence>
<comment type="caution">
    <text evidence="2">The sequence shown here is derived from an EMBL/GenBank/DDBJ whole genome shotgun (WGS) entry which is preliminary data.</text>
</comment>
<feature type="transmembrane region" description="Helical" evidence="1">
    <location>
        <begin position="42"/>
        <end position="62"/>
    </location>
</feature>
<keyword evidence="3" id="KW-1185">Reference proteome</keyword>
<name>A0ABV6QW78_9ACTN</name>
<reference evidence="2 3" key="1">
    <citation type="submission" date="2024-09" db="EMBL/GenBank/DDBJ databases">
        <authorList>
            <person name="Sun Q."/>
            <person name="Mori K."/>
        </authorList>
    </citation>
    <scope>NUCLEOTIDE SEQUENCE [LARGE SCALE GENOMIC DNA]</scope>
    <source>
        <strain evidence="2 3">CGMCC 1.15906</strain>
    </source>
</reference>
<keyword evidence="1" id="KW-1133">Transmembrane helix</keyword>
<keyword evidence="1" id="KW-0812">Transmembrane</keyword>